<dbReference type="Proteomes" id="UP001179280">
    <property type="component" value="Unassembled WGS sequence"/>
</dbReference>
<sequence>MIKIYFNSNFTGFEDKERILLDTGILLALNNKYDAWHKTVSNLFEDHILGENDKSIFLFLNPLILNEVTFLAGKPFDNYVKKHPRKNLNIINPQKVIDCTVNGIKDLIEAEVLIVVDGNKDSTLKQISLYKELGSADASNAAIANELELNFLTVDGRLANQMIKNKAKLSNIKKVYTTISIHQTYK</sequence>
<dbReference type="Gene3D" id="3.40.50.1010">
    <property type="entry name" value="5'-nuclease"/>
    <property type="match status" value="1"/>
</dbReference>
<reference evidence="1" key="1">
    <citation type="submission" date="2021-01" db="EMBL/GenBank/DDBJ databases">
        <title>Genomic Encyclopedia of Type Strains, Phase IV (KMG-IV): sequencing the most valuable type-strain genomes for metagenomic binning, comparative biology and taxonomic classification.</title>
        <authorList>
            <person name="Goeker M."/>
        </authorList>
    </citation>
    <scope>NUCLEOTIDE SEQUENCE</scope>
    <source>
        <strain evidence="1">DSM 21943</strain>
    </source>
</reference>
<proteinExistence type="predicted"/>
<gene>
    <name evidence="1" type="ORF">JOC54_002701</name>
</gene>
<evidence type="ECO:0000313" key="2">
    <source>
        <dbReference type="Proteomes" id="UP001179280"/>
    </source>
</evidence>
<dbReference type="SUPFAM" id="SSF88723">
    <property type="entry name" value="PIN domain-like"/>
    <property type="match status" value="1"/>
</dbReference>
<keyword evidence="2" id="KW-1185">Reference proteome</keyword>
<accession>A0ABS2SV78</accession>
<organism evidence="1 2">
    <name type="scientific">Shouchella xiaoxiensis</name>
    <dbReference type="NCBI Taxonomy" id="766895"/>
    <lineage>
        <taxon>Bacteria</taxon>
        <taxon>Bacillati</taxon>
        <taxon>Bacillota</taxon>
        <taxon>Bacilli</taxon>
        <taxon>Bacillales</taxon>
        <taxon>Bacillaceae</taxon>
        <taxon>Shouchella</taxon>
    </lineage>
</organism>
<protein>
    <submittedName>
        <fullName evidence="1">Nucleic acid-binding protein</fullName>
    </submittedName>
</protein>
<comment type="caution">
    <text evidence="1">The sequence shown here is derived from an EMBL/GenBank/DDBJ whole genome shotgun (WGS) entry which is preliminary data.</text>
</comment>
<name>A0ABS2SV78_9BACI</name>
<evidence type="ECO:0000313" key="1">
    <source>
        <dbReference type="EMBL" id="MBM7839421.1"/>
    </source>
</evidence>
<dbReference type="InterPro" id="IPR029060">
    <property type="entry name" value="PIN-like_dom_sf"/>
</dbReference>
<dbReference type="RefSeq" id="WP_204466671.1">
    <property type="nucleotide sequence ID" value="NZ_JAFBCV010000008.1"/>
</dbReference>
<dbReference type="EMBL" id="JAFBCV010000008">
    <property type="protein sequence ID" value="MBM7839421.1"/>
    <property type="molecule type" value="Genomic_DNA"/>
</dbReference>